<organism evidence="2 3">
    <name type="scientific">Candolleomyces eurysporus</name>
    <dbReference type="NCBI Taxonomy" id="2828524"/>
    <lineage>
        <taxon>Eukaryota</taxon>
        <taxon>Fungi</taxon>
        <taxon>Dikarya</taxon>
        <taxon>Basidiomycota</taxon>
        <taxon>Agaricomycotina</taxon>
        <taxon>Agaricomycetes</taxon>
        <taxon>Agaricomycetidae</taxon>
        <taxon>Agaricales</taxon>
        <taxon>Agaricineae</taxon>
        <taxon>Psathyrellaceae</taxon>
        <taxon>Candolleomyces</taxon>
    </lineage>
</organism>
<dbReference type="EMBL" id="JANBPK010000806">
    <property type="protein sequence ID" value="KAJ2931620.1"/>
    <property type="molecule type" value="Genomic_DNA"/>
</dbReference>
<feature type="non-terminal residue" evidence="2">
    <location>
        <position position="88"/>
    </location>
</feature>
<dbReference type="InterPro" id="IPR000878">
    <property type="entry name" value="4pyrrol_Mease"/>
</dbReference>
<name>A0A9W8JBF4_9AGAR</name>
<evidence type="ECO:0000313" key="2">
    <source>
        <dbReference type="EMBL" id="KAJ2931620.1"/>
    </source>
</evidence>
<dbReference type="Pfam" id="PF00590">
    <property type="entry name" value="TP_methylase"/>
    <property type="match status" value="1"/>
</dbReference>
<protein>
    <recommendedName>
        <fullName evidence="1">Tetrapyrrole methylase domain-containing protein</fullName>
    </recommendedName>
</protein>
<reference evidence="2" key="1">
    <citation type="submission" date="2022-06" db="EMBL/GenBank/DDBJ databases">
        <title>Genome Sequence of Candolleomyces eurysporus.</title>
        <authorList>
            <person name="Buettner E."/>
        </authorList>
    </citation>
    <scope>NUCLEOTIDE SEQUENCE</scope>
    <source>
        <strain evidence="2">VTCC 930004</strain>
    </source>
</reference>
<dbReference type="InterPro" id="IPR035996">
    <property type="entry name" value="4pyrrol_Methylase_sf"/>
</dbReference>
<dbReference type="OrthoDB" id="4623364at2759"/>
<sequence length="88" mass="9507">MLSKVRSGQDVVGLFYGHPGVFAHPSHRAIKIAREEGYLAKMLPGISAEDCLFADLGIDPSINGTTTYEATDLLTHDRPLDPASNLIL</sequence>
<evidence type="ECO:0000259" key="1">
    <source>
        <dbReference type="Pfam" id="PF00590"/>
    </source>
</evidence>
<dbReference type="GO" id="GO:0008168">
    <property type="term" value="F:methyltransferase activity"/>
    <property type="evidence" value="ECO:0007669"/>
    <property type="project" value="InterPro"/>
</dbReference>
<accession>A0A9W8JBF4</accession>
<dbReference type="Proteomes" id="UP001140091">
    <property type="component" value="Unassembled WGS sequence"/>
</dbReference>
<dbReference type="AlphaFoldDB" id="A0A9W8JBF4"/>
<dbReference type="SUPFAM" id="SSF53790">
    <property type="entry name" value="Tetrapyrrole methylase"/>
    <property type="match status" value="1"/>
</dbReference>
<evidence type="ECO:0000313" key="3">
    <source>
        <dbReference type="Proteomes" id="UP001140091"/>
    </source>
</evidence>
<comment type="caution">
    <text evidence="2">The sequence shown here is derived from an EMBL/GenBank/DDBJ whole genome shotgun (WGS) entry which is preliminary data.</text>
</comment>
<gene>
    <name evidence="2" type="ORF">H1R20_g5340</name>
</gene>
<feature type="domain" description="Tetrapyrrole methylase" evidence="1">
    <location>
        <begin position="3"/>
        <end position="67"/>
    </location>
</feature>
<proteinExistence type="predicted"/>
<keyword evidence="3" id="KW-1185">Reference proteome</keyword>